<proteinExistence type="predicted"/>
<feature type="compositionally biased region" description="Acidic residues" evidence="1">
    <location>
        <begin position="397"/>
        <end position="408"/>
    </location>
</feature>
<evidence type="ECO:0000259" key="2">
    <source>
        <dbReference type="Pfam" id="PF14309"/>
    </source>
</evidence>
<evidence type="ECO:0000313" key="4">
    <source>
        <dbReference type="Proteomes" id="UP001279734"/>
    </source>
</evidence>
<dbReference type="PANTHER" id="PTHR33623">
    <property type="entry name" value="OS04G0572500 PROTEIN"/>
    <property type="match status" value="1"/>
</dbReference>
<feature type="region of interest" description="Disordered" evidence="1">
    <location>
        <begin position="177"/>
        <end position="232"/>
    </location>
</feature>
<evidence type="ECO:0000256" key="1">
    <source>
        <dbReference type="SAM" id="MobiDB-lite"/>
    </source>
</evidence>
<dbReference type="PANTHER" id="PTHR33623:SF5">
    <property type="entry name" value="HISTONE-LYSINE N-METHYLTRANSFERASE SETD1B-LIKE PROTEIN"/>
    <property type="match status" value="1"/>
</dbReference>
<feature type="domain" description="DUF4378" evidence="2">
    <location>
        <begin position="455"/>
        <end position="519"/>
    </location>
</feature>
<dbReference type="Proteomes" id="UP001279734">
    <property type="component" value="Unassembled WGS sequence"/>
</dbReference>
<dbReference type="AlphaFoldDB" id="A0AAD3SEP7"/>
<evidence type="ECO:0000313" key="3">
    <source>
        <dbReference type="EMBL" id="GMH09950.1"/>
    </source>
</evidence>
<protein>
    <recommendedName>
        <fullName evidence="2">DUF4378 domain-containing protein</fullName>
    </recommendedName>
</protein>
<name>A0AAD3SEP7_NEPGR</name>
<organism evidence="3 4">
    <name type="scientific">Nepenthes gracilis</name>
    <name type="common">Slender pitcher plant</name>
    <dbReference type="NCBI Taxonomy" id="150966"/>
    <lineage>
        <taxon>Eukaryota</taxon>
        <taxon>Viridiplantae</taxon>
        <taxon>Streptophyta</taxon>
        <taxon>Embryophyta</taxon>
        <taxon>Tracheophyta</taxon>
        <taxon>Spermatophyta</taxon>
        <taxon>Magnoliopsida</taxon>
        <taxon>eudicotyledons</taxon>
        <taxon>Gunneridae</taxon>
        <taxon>Pentapetalae</taxon>
        <taxon>Caryophyllales</taxon>
        <taxon>Nepenthaceae</taxon>
        <taxon>Nepenthes</taxon>
    </lineage>
</organism>
<sequence length="525" mass="59519">MSRMHLKELLKEDQEAFRLNTYIASKRCQLKKQSLPITRTQSQLTKPKPTSNASVTANFCTNACFFSFHNSPDLRNSPLFDLSSLAAAKSPCRGSDALFLHVPAKTAALLLEAAIRIESKPKTRIKSSGIGIFGSIIKRLIRRDWARKRRVSETGDVDSAAKTRKFVCGKRESTDEVEVKKEEKSGSETGFPMSRNGRRRSVSSLSNNEDNTAFDFSQSSSSNYSGGRSEDDNKFEKVDEFVNGDFAFCLSPLNPFIFALYESPHPNRSPVFASPAMSPSRRKFEENLNYEQEVTVKFQGEAEDEDKEQNSPLSVLDPPFEDDEGREEDGRGGEGGSRGGEGEVEDGYDLKCSYASEQRAKQQLLHKLSRFEKLAKLDAIELEKRMAQDEHERDNESPELVEEEEDDSNGEHYNDSIHENVFIKLGFCNMRKSCMKRLISHLIAEEEGGKEDRSNDREAVVKRVYKKMESWEEVESDTIEMIVEMDFSRGSNSWRNPSELIRETAMEIELAIFAILVEEILEEPN</sequence>
<feature type="region of interest" description="Disordered" evidence="1">
    <location>
        <begin position="386"/>
        <end position="414"/>
    </location>
</feature>
<feature type="compositionally biased region" description="Low complexity" evidence="1">
    <location>
        <begin position="217"/>
        <end position="227"/>
    </location>
</feature>
<keyword evidence="4" id="KW-1185">Reference proteome</keyword>
<accession>A0AAD3SEP7</accession>
<feature type="compositionally biased region" description="Basic and acidic residues" evidence="1">
    <location>
        <begin position="177"/>
        <end position="186"/>
    </location>
</feature>
<feature type="region of interest" description="Disordered" evidence="1">
    <location>
        <begin position="301"/>
        <end position="345"/>
    </location>
</feature>
<gene>
    <name evidence="3" type="ORF">Nepgr_011791</name>
</gene>
<comment type="caution">
    <text evidence="3">The sequence shown here is derived from an EMBL/GenBank/DDBJ whole genome shotgun (WGS) entry which is preliminary data.</text>
</comment>
<feature type="compositionally biased region" description="Basic and acidic residues" evidence="1">
    <location>
        <begin position="386"/>
        <end position="396"/>
    </location>
</feature>
<dbReference type="EMBL" id="BSYO01000009">
    <property type="protein sequence ID" value="GMH09950.1"/>
    <property type="molecule type" value="Genomic_DNA"/>
</dbReference>
<reference evidence="3" key="1">
    <citation type="submission" date="2023-05" db="EMBL/GenBank/DDBJ databases">
        <title>Nepenthes gracilis genome sequencing.</title>
        <authorList>
            <person name="Fukushima K."/>
        </authorList>
    </citation>
    <scope>NUCLEOTIDE SEQUENCE</scope>
    <source>
        <strain evidence="3">SING2019-196</strain>
    </source>
</reference>
<feature type="compositionally biased region" description="Polar residues" evidence="1">
    <location>
        <begin position="202"/>
        <end position="216"/>
    </location>
</feature>
<dbReference type="InterPro" id="IPR025486">
    <property type="entry name" value="DUF4378"/>
</dbReference>
<dbReference type="Pfam" id="PF14309">
    <property type="entry name" value="DUF4378"/>
    <property type="match status" value="1"/>
</dbReference>